<name>A0A9W8NG87_9PEZI</name>
<keyword evidence="2" id="KW-1185">Reference proteome</keyword>
<dbReference type="AlphaFoldDB" id="A0A9W8NG87"/>
<gene>
    <name evidence="1" type="ORF">NPX13_g4236</name>
</gene>
<comment type="caution">
    <text evidence="1">The sequence shown here is derived from an EMBL/GenBank/DDBJ whole genome shotgun (WGS) entry which is preliminary data.</text>
</comment>
<dbReference type="Gene3D" id="3.30.160.60">
    <property type="entry name" value="Classic Zinc Finger"/>
    <property type="match status" value="1"/>
</dbReference>
<evidence type="ECO:0000313" key="2">
    <source>
        <dbReference type="Proteomes" id="UP001148614"/>
    </source>
</evidence>
<dbReference type="VEuPathDB" id="FungiDB:F4678DRAFT_469339"/>
<evidence type="ECO:0008006" key="3">
    <source>
        <dbReference type="Google" id="ProtNLM"/>
    </source>
</evidence>
<reference evidence="1" key="1">
    <citation type="submission" date="2022-07" db="EMBL/GenBank/DDBJ databases">
        <title>Genome Sequence of Xylaria arbuscula.</title>
        <authorList>
            <person name="Buettner E."/>
        </authorList>
    </citation>
    <scope>NUCLEOTIDE SEQUENCE</scope>
    <source>
        <strain evidence="1">VT107</strain>
    </source>
</reference>
<evidence type="ECO:0000313" key="1">
    <source>
        <dbReference type="EMBL" id="KAJ3574838.1"/>
    </source>
</evidence>
<dbReference type="EMBL" id="JANPWZ010000584">
    <property type="protein sequence ID" value="KAJ3574838.1"/>
    <property type="molecule type" value="Genomic_DNA"/>
</dbReference>
<protein>
    <recommendedName>
        <fullName evidence="3">C2H2-type domain-containing protein</fullName>
    </recommendedName>
</protein>
<sequence length="371" mass="41397">MSVIQCEQCPKRITKANWARHKKIHINDGINKFICNTCNKPVSKSNLARHVKSKGHQEKLTTTLETYNTGYVARSAESWYQDFVTTFDGSLAPLLDAYRKEIERADGLSDLQPRKASMWTRLGLRPPELVPADECWAYKPPLDIYMTELLCGFNKTTTIFSRGGPRQPLEPPPMHKVIEQLVRPDATSTYYATNMTAKSVQIKIPDRLHQGFPVLETNHKVTTNITPRYSSVDLHVGRSGVAWVNAALCWQAYQSHAMFIELQGLLEGGELCIQTESQALYLPTGCIHGTITLQGGIVPGIMFTTAECLKPSLSIWNIDTELCAPKRGPGVTLSLLPEDISPPLERPGGLYEGHPAQEMCCMQPDMERASK</sequence>
<proteinExistence type="predicted"/>
<dbReference type="Proteomes" id="UP001148614">
    <property type="component" value="Unassembled WGS sequence"/>
</dbReference>
<organism evidence="1 2">
    <name type="scientific">Xylaria arbuscula</name>
    <dbReference type="NCBI Taxonomy" id="114810"/>
    <lineage>
        <taxon>Eukaryota</taxon>
        <taxon>Fungi</taxon>
        <taxon>Dikarya</taxon>
        <taxon>Ascomycota</taxon>
        <taxon>Pezizomycotina</taxon>
        <taxon>Sordariomycetes</taxon>
        <taxon>Xylariomycetidae</taxon>
        <taxon>Xylariales</taxon>
        <taxon>Xylariaceae</taxon>
        <taxon>Xylaria</taxon>
    </lineage>
</organism>
<accession>A0A9W8NG87</accession>